<keyword evidence="3" id="KW-1185">Reference proteome</keyword>
<protein>
    <submittedName>
        <fullName evidence="2">Uncharacterized protein</fullName>
    </submittedName>
</protein>
<accession>A0A378JAH2</accession>
<organism evidence="2 4">
    <name type="scientific">Legionella gratiana</name>
    <dbReference type="NCBI Taxonomy" id="45066"/>
    <lineage>
        <taxon>Bacteria</taxon>
        <taxon>Pseudomonadati</taxon>
        <taxon>Pseudomonadota</taxon>
        <taxon>Gammaproteobacteria</taxon>
        <taxon>Legionellales</taxon>
        <taxon>Legionellaceae</taxon>
        <taxon>Legionella</taxon>
    </lineage>
</organism>
<sequence length="190" mass="21589">MTKDECLKKIARDFLIAQAGLEYEERIITNRNFAGSLFLSNSDVTNLRAKKAVIDSLIQTFAKEIFSLSKKKEQEKYLPIGTAEEKIRRLESHISTLSDGECGNVLTKLLNEINPILDVEANSENRRDHAEYMDDSGKRSALKVHSFNDGWFFTFLSKLVQKIQETIGMKTSEEKLLEHSVQEAESSLSL</sequence>
<dbReference type="Proteomes" id="UP000054691">
    <property type="component" value="Unassembled WGS sequence"/>
</dbReference>
<dbReference type="AlphaFoldDB" id="A0A378JAH2"/>
<name>A0A378JAH2_9GAMM</name>
<gene>
    <name evidence="1" type="ORF">Lgra_2017</name>
    <name evidence="2" type="ORF">NCTC12388_01591</name>
</gene>
<dbReference type="OrthoDB" id="5638550at2"/>
<dbReference type="Proteomes" id="UP000254476">
    <property type="component" value="Unassembled WGS sequence"/>
</dbReference>
<evidence type="ECO:0000313" key="1">
    <source>
        <dbReference type="EMBL" id="KTD11051.1"/>
    </source>
</evidence>
<evidence type="ECO:0000313" key="2">
    <source>
        <dbReference type="EMBL" id="STX44605.1"/>
    </source>
</evidence>
<dbReference type="EMBL" id="UGOB01000001">
    <property type="protein sequence ID" value="STX44605.1"/>
    <property type="molecule type" value="Genomic_DNA"/>
</dbReference>
<evidence type="ECO:0000313" key="4">
    <source>
        <dbReference type="Proteomes" id="UP000254476"/>
    </source>
</evidence>
<dbReference type="STRING" id="45066.Lgra_2017"/>
<proteinExistence type="predicted"/>
<reference evidence="2 4" key="2">
    <citation type="submission" date="2018-06" db="EMBL/GenBank/DDBJ databases">
        <authorList>
            <consortium name="Pathogen Informatics"/>
            <person name="Doyle S."/>
        </authorList>
    </citation>
    <scope>NUCLEOTIDE SEQUENCE [LARGE SCALE GENOMIC DNA]</scope>
    <source>
        <strain evidence="2 4">NCTC12388</strain>
    </source>
</reference>
<dbReference type="EMBL" id="LNYE01000022">
    <property type="protein sequence ID" value="KTD11051.1"/>
    <property type="molecule type" value="Genomic_DNA"/>
</dbReference>
<dbReference type="RefSeq" id="WP_058499120.1">
    <property type="nucleotide sequence ID" value="NZ_CAAAHW010000003.1"/>
</dbReference>
<reference evidence="1 3" key="1">
    <citation type="submission" date="2015-11" db="EMBL/GenBank/DDBJ databases">
        <title>Genomic analysis of 38 Legionella species identifies large and diverse effector repertoires.</title>
        <authorList>
            <person name="Burstein D."/>
            <person name="Amaro F."/>
            <person name="Zusman T."/>
            <person name="Lifshitz Z."/>
            <person name="Cohen O."/>
            <person name="Gilbert J.A."/>
            <person name="Pupko T."/>
            <person name="Shuman H.A."/>
            <person name="Segal G."/>
        </authorList>
    </citation>
    <scope>NUCLEOTIDE SEQUENCE [LARGE SCALE GENOMIC DNA]</scope>
    <source>
        <strain evidence="1 3">Lyon 8420412</strain>
    </source>
</reference>
<evidence type="ECO:0000313" key="3">
    <source>
        <dbReference type="Proteomes" id="UP000054691"/>
    </source>
</evidence>